<comment type="caution">
    <text evidence="2">The sequence shown here is derived from an EMBL/GenBank/DDBJ whole genome shotgun (WGS) entry which is preliminary data.</text>
</comment>
<keyword evidence="3" id="KW-1185">Reference proteome</keyword>
<name>A0ABU2TSM5_9ACTN</name>
<evidence type="ECO:0008006" key="4">
    <source>
        <dbReference type="Google" id="ProtNLM"/>
    </source>
</evidence>
<dbReference type="Proteomes" id="UP001183809">
    <property type="component" value="Unassembled WGS sequence"/>
</dbReference>
<feature type="signal peptide" evidence="1">
    <location>
        <begin position="1"/>
        <end position="29"/>
    </location>
</feature>
<accession>A0ABU2TSM5</accession>
<dbReference type="RefSeq" id="WP_311694843.1">
    <property type="nucleotide sequence ID" value="NZ_JAVREY010000011.1"/>
</dbReference>
<dbReference type="EMBL" id="JAVREY010000011">
    <property type="protein sequence ID" value="MDT0463890.1"/>
    <property type="molecule type" value="Genomic_DNA"/>
</dbReference>
<evidence type="ECO:0000313" key="2">
    <source>
        <dbReference type="EMBL" id="MDT0463890.1"/>
    </source>
</evidence>
<sequence length="110" mass="11789">MLKKSLVAVLSASALAVGALGLSAESASAASTWKLKATCSSVNIRANSNASAKINGVAYKGDLMNGTKVDYKGYKDIKVDKAWIYGKVVRKDHKVIYGWAALKCFNPYEQ</sequence>
<reference evidence="3" key="1">
    <citation type="submission" date="2023-07" db="EMBL/GenBank/DDBJ databases">
        <title>30 novel species of actinomycetes from the DSMZ collection.</title>
        <authorList>
            <person name="Nouioui I."/>
        </authorList>
    </citation>
    <scope>NUCLEOTIDE SEQUENCE [LARGE SCALE GENOMIC DNA]</scope>
    <source>
        <strain evidence="3">DSM 41699</strain>
    </source>
</reference>
<protein>
    <recommendedName>
        <fullName evidence="4">SH3 domain-containing protein</fullName>
    </recommendedName>
</protein>
<keyword evidence="1" id="KW-0732">Signal</keyword>
<feature type="chain" id="PRO_5046746256" description="SH3 domain-containing protein" evidence="1">
    <location>
        <begin position="30"/>
        <end position="110"/>
    </location>
</feature>
<evidence type="ECO:0000256" key="1">
    <source>
        <dbReference type="SAM" id="SignalP"/>
    </source>
</evidence>
<gene>
    <name evidence="2" type="ORF">RM764_12795</name>
</gene>
<organism evidence="2 3">
    <name type="scientific">Streptomyces gibsoniae</name>
    <dbReference type="NCBI Taxonomy" id="3075529"/>
    <lineage>
        <taxon>Bacteria</taxon>
        <taxon>Bacillati</taxon>
        <taxon>Actinomycetota</taxon>
        <taxon>Actinomycetes</taxon>
        <taxon>Kitasatosporales</taxon>
        <taxon>Streptomycetaceae</taxon>
        <taxon>Streptomyces</taxon>
    </lineage>
</organism>
<proteinExistence type="predicted"/>
<evidence type="ECO:0000313" key="3">
    <source>
        <dbReference type="Proteomes" id="UP001183809"/>
    </source>
</evidence>